<comment type="catalytic activity">
    <reaction evidence="12">
        <text>2 a 1,2-diacyl-sn-glycero-3-phospho-(1'-sn-glycerol) = a cardiolipin + glycerol</text>
        <dbReference type="Rhea" id="RHEA:31451"/>
        <dbReference type="ChEBI" id="CHEBI:17754"/>
        <dbReference type="ChEBI" id="CHEBI:62237"/>
        <dbReference type="ChEBI" id="CHEBI:64716"/>
    </reaction>
</comment>
<evidence type="ECO:0000256" key="6">
    <source>
        <dbReference type="ARBA" id="ARBA00022737"/>
    </source>
</evidence>
<evidence type="ECO:0000256" key="1">
    <source>
        <dbReference type="ARBA" id="ARBA00004651"/>
    </source>
</evidence>
<dbReference type="Gene3D" id="3.30.870.10">
    <property type="entry name" value="Endonuclease Chain A"/>
    <property type="match status" value="2"/>
</dbReference>
<feature type="domain" description="PLD phosphodiesterase" evidence="14">
    <location>
        <begin position="400"/>
        <end position="427"/>
    </location>
</feature>
<dbReference type="PROSITE" id="PS50035">
    <property type="entry name" value="PLD"/>
    <property type="match status" value="2"/>
</dbReference>
<feature type="active site" evidence="12">
    <location>
        <position position="227"/>
    </location>
</feature>
<evidence type="ECO:0000256" key="10">
    <source>
        <dbReference type="ARBA" id="ARBA00023209"/>
    </source>
</evidence>
<dbReference type="CDD" id="cd09112">
    <property type="entry name" value="PLDc_CLS_2"/>
    <property type="match status" value="1"/>
</dbReference>
<feature type="domain" description="PLD phosphodiesterase" evidence="14">
    <location>
        <begin position="222"/>
        <end position="249"/>
    </location>
</feature>
<dbReference type="NCBIfam" id="TIGR04265">
    <property type="entry name" value="bac_cardiolipin"/>
    <property type="match status" value="1"/>
</dbReference>
<dbReference type="InterPro" id="IPR027379">
    <property type="entry name" value="CLS_N"/>
</dbReference>
<comment type="caution">
    <text evidence="15">The sequence shown here is derived from an EMBL/GenBank/DDBJ whole genome shotgun (WGS) entry which is preliminary data.</text>
</comment>
<dbReference type="InterPro" id="IPR025202">
    <property type="entry name" value="PLD-like_dom"/>
</dbReference>
<keyword evidence="2 12" id="KW-1003">Cell membrane</keyword>
<comment type="function">
    <text evidence="12">Catalyzes the reversible phosphatidyl group transfer from one phosphatidylglycerol molecule to another to form cardiolipin (CL) (diphosphatidylglycerol) and glycerol.</text>
</comment>
<feature type="active site" evidence="12">
    <location>
        <position position="405"/>
    </location>
</feature>
<evidence type="ECO:0000256" key="12">
    <source>
        <dbReference type="HAMAP-Rule" id="MF_01916"/>
    </source>
</evidence>
<gene>
    <name evidence="15" type="ORF">J2S05_000622</name>
</gene>
<keyword evidence="16" id="KW-1185">Reference proteome</keyword>
<dbReference type="CDD" id="cd09110">
    <property type="entry name" value="PLDc_CLS_1"/>
    <property type="match status" value="1"/>
</dbReference>
<dbReference type="Proteomes" id="UP001225034">
    <property type="component" value="Unassembled WGS sequence"/>
</dbReference>
<accession>A0ABT9YDC4</accession>
<dbReference type="Pfam" id="PF13396">
    <property type="entry name" value="PLDc_N"/>
    <property type="match status" value="1"/>
</dbReference>
<keyword evidence="5 12" id="KW-0812">Transmembrane</keyword>
<dbReference type="Pfam" id="PF13091">
    <property type="entry name" value="PLDc_2"/>
    <property type="match status" value="2"/>
</dbReference>
<dbReference type="HAMAP" id="MF_01916">
    <property type="entry name" value="Cardiolipin_synth_Cls"/>
    <property type="match status" value="1"/>
</dbReference>
<feature type="active site" evidence="12">
    <location>
        <position position="407"/>
    </location>
</feature>
<name>A0ABT9YDC4_9BACI</name>
<feature type="active site" evidence="12">
    <location>
        <position position="412"/>
    </location>
</feature>
<protein>
    <recommendedName>
        <fullName evidence="12 13">Cardiolipin synthase</fullName>
        <shortName evidence="12">CL synthase</shortName>
        <ecNumber evidence="12 13">2.7.8.-</ecNumber>
    </recommendedName>
</protein>
<evidence type="ECO:0000256" key="11">
    <source>
        <dbReference type="ARBA" id="ARBA00023264"/>
    </source>
</evidence>
<keyword evidence="10 12" id="KW-0594">Phospholipid biosynthesis</keyword>
<feature type="active site" evidence="12">
    <location>
        <position position="234"/>
    </location>
</feature>
<organism evidence="15 16">
    <name type="scientific">Alkalicoccobacillus murimartini</name>
    <dbReference type="NCBI Taxonomy" id="171685"/>
    <lineage>
        <taxon>Bacteria</taxon>
        <taxon>Bacillati</taxon>
        <taxon>Bacillota</taxon>
        <taxon>Bacilli</taxon>
        <taxon>Bacillales</taxon>
        <taxon>Bacillaceae</taxon>
        <taxon>Alkalicoccobacillus</taxon>
    </lineage>
</organism>
<comment type="subcellular location">
    <subcellularLocation>
        <location evidence="1 12">Cell membrane</location>
        <topology evidence="1 12">Multi-pass membrane protein</topology>
    </subcellularLocation>
</comment>
<evidence type="ECO:0000256" key="2">
    <source>
        <dbReference type="ARBA" id="ARBA00022475"/>
    </source>
</evidence>
<keyword evidence="8 12" id="KW-0443">Lipid metabolism</keyword>
<evidence type="ECO:0000256" key="7">
    <source>
        <dbReference type="ARBA" id="ARBA00022989"/>
    </source>
</evidence>
<evidence type="ECO:0000256" key="8">
    <source>
        <dbReference type="ARBA" id="ARBA00023098"/>
    </source>
</evidence>
<dbReference type="SUPFAM" id="SSF56024">
    <property type="entry name" value="Phospholipase D/nuclease"/>
    <property type="match status" value="2"/>
</dbReference>
<sequence length="487" mass="56452">MLTIELNILTILAVILFIVNLLLAVVLIFIERKDATSTWAWLLVLYFIPFVGFIIYLLIGQTLTRRKMFEWEGIQKIGIESLIEEQKEQIIDPDFSFNEPMVDESRDLIYMLLINNDAVLTKQNKVDIFTDGKEKFDQLLKDIREAKFFIHMQYYIFRNDTLGKEVIQALTEKAQQGVKVRFLYDDLGSRQLKHKHLADLEAAGGEIGVFFPSKFSPINLRLNYRNHRKLINIDGHLGYVGGFNVGDEYLGKSKKFGYWRDTHLRIIGPAVHSIQTRFILDWNQASKRYHISYEDHYFPTIEETGSTAIQIVSSGPDSEWEQIKSGYLKMIMMAQESIYIQTPYFIPDQTLLDALKVACLSGINVQIIIPNKPDHMFVYWATTSHVGELLKVGAKVYTYENGFIHAKTLIVDRKISSVGTANIDMRSFKLNFEVNAFIYEKETAEKLLTKFDEDLKLSKLFTWESYEQRSKTIRFKESISRLLSPIL</sequence>
<keyword evidence="11 12" id="KW-1208">Phospholipid metabolism</keyword>
<dbReference type="InterPro" id="IPR001736">
    <property type="entry name" value="PLipase_D/transphosphatidylase"/>
</dbReference>
<evidence type="ECO:0000259" key="14">
    <source>
        <dbReference type="PROSITE" id="PS50035"/>
    </source>
</evidence>
<feature type="transmembrane region" description="Helical" evidence="12">
    <location>
        <begin position="6"/>
        <end position="30"/>
    </location>
</feature>
<dbReference type="RefSeq" id="WP_306979816.1">
    <property type="nucleotide sequence ID" value="NZ_JAUSUA010000001.1"/>
</dbReference>
<dbReference type="EMBL" id="JAUSUA010000001">
    <property type="protein sequence ID" value="MDQ0205848.1"/>
    <property type="molecule type" value="Genomic_DNA"/>
</dbReference>
<keyword evidence="7 12" id="KW-1133">Transmembrane helix</keyword>
<dbReference type="PANTHER" id="PTHR21248:SF22">
    <property type="entry name" value="PHOSPHOLIPASE D"/>
    <property type="match status" value="1"/>
</dbReference>
<keyword evidence="6" id="KW-0677">Repeat</keyword>
<dbReference type="PANTHER" id="PTHR21248">
    <property type="entry name" value="CARDIOLIPIN SYNTHASE"/>
    <property type="match status" value="1"/>
</dbReference>
<feature type="transmembrane region" description="Helical" evidence="12">
    <location>
        <begin position="39"/>
        <end position="59"/>
    </location>
</feature>
<evidence type="ECO:0000313" key="16">
    <source>
        <dbReference type="Proteomes" id="UP001225034"/>
    </source>
</evidence>
<feature type="active site" evidence="12">
    <location>
        <position position="229"/>
    </location>
</feature>
<reference evidence="15 16" key="1">
    <citation type="submission" date="2023-07" db="EMBL/GenBank/DDBJ databases">
        <title>Genomic Encyclopedia of Type Strains, Phase IV (KMG-IV): sequencing the most valuable type-strain genomes for metagenomic binning, comparative biology and taxonomic classification.</title>
        <authorList>
            <person name="Goeker M."/>
        </authorList>
    </citation>
    <scope>NUCLEOTIDE SEQUENCE [LARGE SCALE GENOMIC DNA]</scope>
    <source>
        <strain evidence="15 16">DSM 19154</strain>
    </source>
</reference>
<keyword evidence="4 12" id="KW-0808">Transferase</keyword>
<proteinExistence type="inferred from homology"/>
<keyword evidence="3 12" id="KW-0444">Lipid biosynthesis</keyword>
<dbReference type="GO" id="GO:0016740">
    <property type="term" value="F:transferase activity"/>
    <property type="evidence" value="ECO:0007669"/>
    <property type="project" value="UniProtKB-KW"/>
</dbReference>
<evidence type="ECO:0000256" key="5">
    <source>
        <dbReference type="ARBA" id="ARBA00022692"/>
    </source>
</evidence>
<evidence type="ECO:0000313" key="15">
    <source>
        <dbReference type="EMBL" id="MDQ0205848.1"/>
    </source>
</evidence>
<keyword evidence="9 12" id="KW-0472">Membrane</keyword>
<dbReference type="EC" id="2.7.8.-" evidence="12 13"/>
<evidence type="ECO:0000256" key="3">
    <source>
        <dbReference type="ARBA" id="ARBA00022516"/>
    </source>
</evidence>
<evidence type="ECO:0000256" key="13">
    <source>
        <dbReference type="NCBIfam" id="TIGR04265"/>
    </source>
</evidence>
<comment type="similarity">
    <text evidence="12">Belongs to the phospholipase D family. Cardiolipin synthase subfamily.</text>
</comment>
<evidence type="ECO:0000256" key="9">
    <source>
        <dbReference type="ARBA" id="ARBA00023136"/>
    </source>
</evidence>
<evidence type="ECO:0000256" key="4">
    <source>
        <dbReference type="ARBA" id="ARBA00022679"/>
    </source>
</evidence>
<dbReference type="InterPro" id="IPR030874">
    <property type="entry name" value="Cardiolipin_synth_Firmi"/>
</dbReference>
<dbReference type="SMART" id="SM00155">
    <property type="entry name" value="PLDc"/>
    <property type="match status" value="2"/>
</dbReference>
<dbReference type="InterPro" id="IPR022924">
    <property type="entry name" value="Cardiolipin_synthase"/>
</dbReference>